<evidence type="ECO:0000256" key="1">
    <source>
        <dbReference type="SAM" id="MobiDB-lite"/>
    </source>
</evidence>
<sequence>MKVLHVISAALTLAVVSVGTNSTASPTIIRTAYTTYCPEPTKFAVGNVTYTVTKPTTLTITNCPCTLTKTGITSLNTTTPSPPQTKRPATPSLVSLHTNTTRPSAQSTKAIPRPTTSKPPVTAAAQKQYPGLGVVAMAGLAAMLF</sequence>
<dbReference type="OrthoDB" id="4094614at2759"/>
<dbReference type="InterPro" id="IPR038843">
    <property type="entry name" value="Sed1/Spi1"/>
</dbReference>
<accession>A0A179EY98</accession>
<evidence type="ECO:0000313" key="3">
    <source>
        <dbReference type="EMBL" id="OAQ58164.1"/>
    </source>
</evidence>
<dbReference type="PANTHER" id="PTHR35523">
    <property type="entry name" value="CELL WALL PROTEIN SED1"/>
    <property type="match status" value="1"/>
</dbReference>
<gene>
    <name evidence="3" type="ORF">VFPPC_17028</name>
</gene>
<dbReference type="AlphaFoldDB" id="A0A179EY98"/>
<proteinExistence type="predicted"/>
<dbReference type="PANTHER" id="PTHR35523:SF1">
    <property type="entry name" value="CELL WALL PROTEIN SED1"/>
    <property type="match status" value="1"/>
</dbReference>
<evidence type="ECO:0000256" key="2">
    <source>
        <dbReference type="SAM" id="SignalP"/>
    </source>
</evidence>
<organism evidence="3 4">
    <name type="scientific">Pochonia chlamydosporia 170</name>
    <dbReference type="NCBI Taxonomy" id="1380566"/>
    <lineage>
        <taxon>Eukaryota</taxon>
        <taxon>Fungi</taxon>
        <taxon>Dikarya</taxon>
        <taxon>Ascomycota</taxon>
        <taxon>Pezizomycotina</taxon>
        <taxon>Sordariomycetes</taxon>
        <taxon>Hypocreomycetidae</taxon>
        <taxon>Hypocreales</taxon>
        <taxon>Clavicipitaceae</taxon>
        <taxon>Pochonia</taxon>
    </lineage>
</organism>
<evidence type="ECO:0000313" key="4">
    <source>
        <dbReference type="Proteomes" id="UP000078397"/>
    </source>
</evidence>
<dbReference type="KEGG" id="pchm:VFPPC_17028"/>
<dbReference type="EMBL" id="LSBJ02000003">
    <property type="protein sequence ID" value="OAQ58164.1"/>
    <property type="molecule type" value="Genomic_DNA"/>
</dbReference>
<feature type="signal peptide" evidence="2">
    <location>
        <begin position="1"/>
        <end position="19"/>
    </location>
</feature>
<evidence type="ECO:0008006" key="5">
    <source>
        <dbReference type="Google" id="ProtNLM"/>
    </source>
</evidence>
<name>A0A179EY98_METCM</name>
<feature type="compositionally biased region" description="Polar residues" evidence="1">
    <location>
        <begin position="92"/>
        <end position="119"/>
    </location>
</feature>
<comment type="caution">
    <text evidence="3">The sequence shown here is derived from an EMBL/GenBank/DDBJ whole genome shotgun (WGS) entry which is preliminary data.</text>
</comment>
<dbReference type="GO" id="GO:0009277">
    <property type="term" value="C:fungal-type cell wall"/>
    <property type="evidence" value="ECO:0007669"/>
    <property type="project" value="TreeGrafter"/>
</dbReference>
<dbReference type="GO" id="GO:0031505">
    <property type="term" value="P:fungal-type cell wall organization"/>
    <property type="evidence" value="ECO:0007669"/>
    <property type="project" value="InterPro"/>
</dbReference>
<dbReference type="STRING" id="1380566.A0A179EY98"/>
<dbReference type="Proteomes" id="UP000078397">
    <property type="component" value="Unassembled WGS sequence"/>
</dbReference>
<feature type="region of interest" description="Disordered" evidence="1">
    <location>
        <begin position="74"/>
        <end position="121"/>
    </location>
</feature>
<protein>
    <recommendedName>
        <fullName evidence="5">Mmc protein</fullName>
    </recommendedName>
</protein>
<feature type="chain" id="PRO_5008101015" description="Mmc protein" evidence="2">
    <location>
        <begin position="20"/>
        <end position="145"/>
    </location>
</feature>
<dbReference type="GO" id="GO:0005199">
    <property type="term" value="F:structural constituent of cell wall"/>
    <property type="evidence" value="ECO:0007669"/>
    <property type="project" value="InterPro"/>
</dbReference>
<dbReference type="RefSeq" id="XP_018136370.1">
    <property type="nucleotide sequence ID" value="XM_018294778.1"/>
</dbReference>
<keyword evidence="2" id="KW-0732">Signal</keyword>
<dbReference type="GeneID" id="28858772"/>
<reference evidence="3 4" key="1">
    <citation type="journal article" date="2016" name="PLoS Pathog.">
        <title>Biosynthesis of antibiotic leucinostatins in bio-control fungus Purpureocillium lilacinum and their inhibition on phytophthora revealed by genome mining.</title>
        <authorList>
            <person name="Wang G."/>
            <person name="Liu Z."/>
            <person name="Lin R."/>
            <person name="Li E."/>
            <person name="Mao Z."/>
            <person name="Ling J."/>
            <person name="Yang Y."/>
            <person name="Yin W.B."/>
            <person name="Xie B."/>
        </authorList>
    </citation>
    <scope>NUCLEOTIDE SEQUENCE [LARGE SCALE GENOMIC DNA]</scope>
    <source>
        <strain evidence="3">170</strain>
    </source>
</reference>
<keyword evidence="4" id="KW-1185">Reference proteome</keyword>